<evidence type="ECO:0000313" key="7">
    <source>
        <dbReference type="Proteomes" id="UP000575985"/>
    </source>
</evidence>
<name>A0A853BGT4_9ACTN</name>
<evidence type="ECO:0000256" key="4">
    <source>
        <dbReference type="ARBA" id="ARBA00022803"/>
    </source>
</evidence>
<evidence type="ECO:0000313" key="6">
    <source>
        <dbReference type="EMBL" id="NYI94523.1"/>
    </source>
</evidence>
<dbReference type="InterPro" id="IPR051476">
    <property type="entry name" value="Bac_ResReg_Asp_Phosphatase"/>
</dbReference>
<accession>A0A853BGT4</accession>
<keyword evidence="4" id="KW-0802">TPR repeat</keyword>
<gene>
    <name evidence="6" type="ORF">HNR12_000800</name>
</gene>
<dbReference type="InterPro" id="IPR019734">
    <property type="entry name" value="TPR_rpt"/>
</dbReference>
<sequence length="180" mass="19800">MSGFSAMVTLAWTARARGDLDGALARLTTALELAYELGNEMRIAYASMELGRLHADRSDLDGALDAYHRSAAAHHTTGDTVREAEALQGAAEVRKRQHAVDEAAILYERVLEIHRRSGAERRAAFAQAEYGRLLLQARRYAKARPALEDAQRRLSRFADVEAAARSAEVAGWLGEASRHD</sequence>
<dbReference type="Gene3D" id="1.25.40.10">
    <property type="entry name" value="Tetratricopeptide repeat domain"/>
    <property type="match status" value="1"/>
</dbReference>
<keyword evidence="2" id="KW-0963">Cytoplasm</keyword>
<dbReference type="PANTHER" id="PTHR46630">
    <property type="entry name" value="TETRATRICOPEPTIDE REPEAT PROTEIN 29"/>
    <property type="match status" value="1"/>
</dbReference>
<protein>
    <submittedName>
        <fullName evidence="6">Tetratricopeptide (TPR) repeat protein</fullName>
    </submittedName>
</protein>
<comment type="subcellular location">
    <subcellularLocation>
        <location evidence="1">Cytoplasm</location>
    </subcellularLocation>
</comment>
<reference evidence="6 7" key="1">
    <citation type="submission" date="2020-07" db="EMBL/GenBank/DDBJ databases">
        <title>Sequencing the genomes of 1000 actinobacteria strains.</title>
        <authorList>
            <person name="Klenk H.-P."/>
        </authorList>
    </citation>
    <scope>NUCLEOTIDE SEQUENCE [LARGE SCALE GENOMIC DNA]</scope>
    <source>
        <strain evidence="6 7">DSM 45927</strain>
    </source>
</reference>
<dbReference type="SUPFAM" id="SSF48452">
    <property type="entry name" value="TPR-like"/>
    <property type="match status" value="1"/>
</dbReference>
<evidence type="ECO:0000256" key="1">
    <source>
        <dbReference type="ARBA" id="ARBA00004496"/>
    </source>
</evidence>
<proteinExistence type="inferred from homology"/>
<organism evidence="6 7">
    <name type="scientific">Streptomonospora nanhaiensis</name>
    <dbReference type="NCBI Taxonomy" id="1323731"/>
    <lineage>
        <taxon>Bacteria</taxon>
        <taxon>Bacillati</taxon>
        <taxon>Actinomycetota</taxon>
        <taxon>Actinomycetes</taxon>
        <taxon>Streptosporangiales</taxon>
        <taxon>Nocardiopsidaceae</taxon>
        <taxon>Streptomonospora</taxon>
    </lineage>
</organism>
<keyword evidence="3" id="KW-0677">Repeat</keyword>
<keyword evidence="7" id="KW-1185">Reference proteome</keyword>
<comment type="similarity">
    <text evidence="5">Belongs to the Rap family.</text>
</comment>
<dbReference type="GO" id="GO:0005737">
    <property type="term" value="C:cytoplasm"/>
    <property type="evidence" value="ECO:0007669"/>
    <property type="project" value="UniProtKB-SubCell"/>
</dbReference>
<dbReference type="InterPro" id="IPR011990">
    <property type="entry name" value="TPR-like_helical_dom_sf"/>
</dbReference>
<evidence type="ECO:0000256" key="3">
    <source>
        <dbReference type="ARBA" id="ARBA00022737"/>
    </source>
</evidence>
<dbReference type="PANTHER" id="PTHR46630:SF1">
    <property type="entry name" value="TETRATRICOPEPTIDE REPEAT PROTEIN 29"/>
    <property type="match status" value="1"/>
</dbReference>
<dbReference type="AlphaFoldDB" id="A0A853BGT4"/>
<dbReference type="SMART" id="SM00028">
    <property type="entry name" value="TPR"/>
    <property type="match status" value="4"/>
</dbReference>
<dbReference type="Proteomes" id="UP000575985">
    <property type="component" value="Unassembled WGS sequence"/>
</dbReference>
<evidence type="ECO:0000256" key="2">
    <source>
        <dbReference type="ARBA" id="ARBA00022490"/>
    </source>
</evidence>
<dbReference type="EMBL" id="JACCFO010000001">
    <property type="protein sequence ID" value="NYI94523.1"/>
    <property type="molecule type" value="Genomic_DNA"/>
</dbReference>
<comment type="caution">
    <text evidence="6">The sequence shown here is derived from an EMBL/GenBank/DDBJ whole genome shotgun (WGS) entry which is preliminary data.</text>
</comment>
<evidence type="ECO:0000256" key="5">
    <source>
        <dbReference type="ARBA" id="ARBA00038253"/>
    </source>
</evidence>